<evidence type="ECO:0000313" key="3">
    <source>
        <dbReference type="Proteomes" id="UP001221898"/>
    </source>
</evidence>
<proteinExistence type="predicted"/>
<sequence>MQHCGSENKPRILPPEPWSASRSHRAAKSLLFYATSATMPRINPSRGLSAPPDARSGEKRRAYARMPTCAPRTPTSSASPSVFVRAPPSDLRPPSSS</sequence>
<gene>
    <name evidence="2" type="ORF">AAFF_G00434980</name>
</gene>
<feature type="compositionally biased region" description="Low complexity" evidence="1">
    <location>
        <begin position="67"/>
        <end position="81"/>
    </location>
</feature>
<feature type="region of interest" description="Disordered" evidence="1">
    <location>
        <begin position="40"/>
        <end position="97"/>
    </location>
</feature>
<name>A0AAD7S8B0_9TELE</name>
<keyword evidence="3" id="KW-1185">Reference proteome</keyword>
<protein>
    <submittedName>
        <fullName evidence="2">Uncharacterized protein</fullName>
    </submittedName>
</protein>
<feature type="region of interest" description="Disordered" evidence="1">
    <location>
        <begin position="1"/>
        <end position="21"/>
    </location>
</feature>
<feature type="compositionally biased region" description="Basic and acidic residues" evidence="1">
    <location>
        <begin position="1"/>
        <end position="10"/>
    </location>
</feature>
<organism evidence="2 3">
    <name type="scientific">Aldrovandia affinis</name>
    <dbReference type="NCBI Taxonomy" id="143900"/>
    <lineage>
        <taxon>Eukaryota</taxon>
        <taxon>Metazoa</taxon>
        <taxon>Chordata</taxon>
        <taxon>Craniata</taxon>
        <taxon>Vertebrata</taxon>
        <taxon>Euteleostomi</taxon>
        <taxon>Actinopterygii</taxon>
        <taxon>Neopterygii</taxon>
        <taxon>Teleostei</taxon>
        <taxon>Notacanthiformes</taxon>
        <taxon>Halosauridae</taxon>
        <taxon>Aldrovandia</taxon>
    </lineage>
</organism>
<dbReference type="AlphaFoldDB" id="A0AAD7S8B0"/>
<evidence type="ECO:0000256" key="1">
    <source>
        <dbReference type="SAM" id="MobiDB-lite"/>
    </source>
</evidence>
<dbReference type="EMBL" id="JAINUG010000095">
    <property type="protein sequence ID" value="KAJ8397809.1"/>
    <property type="molecule type" value="Genomic_DNA"/>
</dbReference>
<comment type="caution">
    <text evidence="2">The sequence shown here is derived from an EMBL/GenBank/DDBJ whole genome shotgun (WGS) entry which is preliminary data.</text>
</comment>
<dbReference type="Proteomes" id="UP001221898">
    <property type="component" value="Unassembled WGS sequence"/>
</dbReference>
<evidence type="ECO:0000313" key="2">
    <source>
        <dbReference type="EMBL" id="KAJ8397809.1"/>
    </source>
</evidence>
<accession>A0AAD7S8B0</accession>
<reference evidence="2" key="1">
    <citation type="journal article" date="2023" name="Science">
        <title>Genome structures resolve the early diversification of teleost fishes.</title>
        <authorList>
            <person name="Parey E."/>
            <person name="Louis A."/>
            <person name="Montfort J."/>
            <person name="Bouchez O."/>
            <person name="Roques C."/>
            <person name="Iampietro C."/>
            <person name="Lluch J."/>
            <person name="Castinel A."/>
            <person name="Donnadieu C."/>
            <person name="Desvignes T."/>
            <person name="Floi Bucao C."/>
            <person name="Jouanno E."/>
            <person name="Wen M."/>
            <person name="Mejri S."/>
            <person name="Dirks R."/>
            <person name="Jansen H."/>
            <person name="Henkel C."/>
            <person name="Chen W.J."/>
            <person name="Zahm M."/>
            <person name="Cabau C."/>
            <person name="Klopp C."/>
            <person name="Thompson A.W."/>
            <person name="Robinson-Rechavi M."/>
            <person name="Braasch I."/>
            <person name="Lecointre G."/>
            <person name="Bobe J."/>
            <person name="Postlethwait J.H."/>
            <person name="Berthelot C."/>
            <person name="Roest Crollius H."/>
            <person name="Guiguen Y."/>
        </authorList>
    </citation>
    <scope>NUCLEOTIDE SEQUENCE</scope>
    <source>
        <strain evidence="2">NC1722</strain>
    </source>
</reference>